<feature type="compositionally biased region" description="Polar residues" evidence="3">
    <location>
        <begin position="528"/>
        <end position="539"/>
    </location>
</feature>
<evidence type="ECO:0000256" key="1">
    <source>
        <dbReference type="ARBA" id="ARBA00004123"/>
    </source>
</evidence>
<accession>W9XQ83</accession>
<evidence type="ECO:0000259" key="4">
    <source>
        <dbReference type="Pfam" id="PF00730"/>
    </source>
</evidence>
<feature type="compositionally biased region" description="Basic and acidic residues" evidence="3">
    <location>
        <begin position="337"/>
        <end position="349"/>
    </location>
</feature>
<dbReference type="Pfam" id="PF00730">
    <property type="entry name" value="HhH-GPD"/>
    <property type="match status" value="1"/>
</dbReference>
<dbReference type="PANTHER" id="PTHR15074">
    <property type="entry name" value="METHYL-CPG-BINDING PROTEIN"/>
    <property type="match status" value="1"/>
</dbReference>
<dbReference type="OrthoDB" id="10265068at2759"/>
<dbReference type="GO" id="GO:0006285">
    <property type="term" value="P:base-excision repair, AP site formation"/>
    <property type="evidence" value="ECO:0007669"/>
    <property type="project" value="UniProtKB-ARBA"/>
</dbReference>
<keyword evidence="2" id="KW-0539">Nucleus</keyword>
<evidence type="ECO:0000313" key="5">
    <source>
        <dbReference type="EMBL" id="EXJ79146.1"/>
    </source>
</evidence>
<feature type="region of interest" description="Disordered" evidence="3">
    <location>
        <begin position="330"/>
        <end position="349"/>
    </location>
</feature>
<dbReference type="EMBL" id="AMGY01000008">
    <property type="protein sequence ID" value="EXJ79146.1"/>
    <property type="molecule type" value="Genomic_DNA"/>
</dbReference>
<feature type="compositionally biased region" description="Pro residues" evidence="3">
    <location>
        <begin position="138"/>
        <end position="147"/>
    </location>
</feature>
<name>W9XQ83_9EURO</name>
<dbReference type="AlphaFoldDB" id="W9XQ83"/>
<feature type="region of interest" description="Disordered" evidence="3">
    <location>
        <begin position="391"/>
        <end position="433"/>
    </location>
</feature>
<feature type="compositionally biased region" description="Basic and acidic residues" evidence="3">
    <location>
        <begin position="391"/>
        <end position="406"/>
    </location>
</feature>
<feature type="compositionally biased region" description="Polar residues" evidence="3">
    <location>
        <begin position="52"/>
        <end position="61"/>
    </location>
</feature>
<evidence type="ECO:0000256" key="3">
    <source>
        <dbReference type="SAM" id="MobiDB-lite"/>
    </source>
</evidence>
<feature type="domain" description="HhH-GPD" evidence="4">
    <location>
        <begin position="257"/>
        <end position="334"/>
    </location>
</feature>
<dbReference type="GeneID" id="19172734"/>
<feature type="compositionally biased region" description="Low complexity" evidence="3">
    <location>
        <begin position="413"/>
        <end position="433"/>
    </location>
</feature>
<dbReference type="HOGENOM" id="CLU_017748_1_0_1"/>
<dbReference type="InterPro" id="IPR011257">
    <property type="entry name" value="DNA_glycosylase"/>
</dbReference>
<feature type="compositionally biased region" description="Basic and acidic residues" evidence="3">
    <location>
        <begin position="117"/>
        <end position="126"/>
    </location>
</feature>
<dbReference type="Proteomes" id="UP000019478">
    <property type="component" value="Unassembled WGS sequence"/>
</dbReference>
<feature type="compositionally biased region" description="Low complexity" evidence="3">
    <location>
        <begin position="184"/>
        <end position="193"/>
    </location>
</feature>
<keyword evidence="6" id="KW-1185">Reference proteome</keyword>
<protein>
    <recommendedName>
        <fullName evidence="4">HhH-GPD domain-containing protein</fullName>
    </recommendedName>
</protein>
<feature type="compositionally biased region" description="Basic residues" evidence="3">
    <location>
        <begin position="65"/>
        <end position="75"/>
    </location>
</feature>
<feature type="compositionally biased region" description="Polar residues" evidence="3">
    <location>
        <begin position="1"/>
        <end position="15"/>
    </location>
</feature>
<dbReference type="PANTHER" id="PTHR15074:SF0">
    <property type="entry name" value="METHYL-CPG-BINDING DOMAIN PROTEIN 4-LIKE PROTEIN"/>
    <property type="match status" value="1"/>
</dbReference>
<evidence type="ECO:0000256" key="2">
    <source>
        <dbReference type="ARBA" id="ARBA00023242"/>
    </source>
</evidence>
<dbReference type="InterPro" id="IPR003265">
    <property type="entry name" value="HhH-GPD_domain"/>
</dbReference>
<dbReference type="eggNOG" id="KOG4161">
    <property type="taxonomic scope" value="Eukaryota"/>
</dbReference>
<feature type="compositionally biased region" description="Low complexity" evidence="3">
    <location>
        <begin position="21"/>
        <end position="35"/>
    </location>
</feature>
<dbReference type="Gene3D" id="1.10.340.30">
    <property type="entry name" value="Hypothetical protein, domain 2"/>
    <property type="match status" value="1"/>
</dbReference>
<feature type="compositionally biased region" description="Basic residues" evidence="3">
    <location>
        <begin position="203"/>
        <end position="212"/>
    </location>
</feature>
<dbReference type="SUPFAM" id="SSF48150">
    <property type="entry name" value="DNA-glycosylase"/>
    <property type="match status" value="1"/>
</dbReference>
<comment type="caution">
    <text evidence="5">The sequence shown here is derived from an EMBL/GenBank/DDBJ whole genome shotgun (WGS) entry which is preliminary data.</text>
</comment>
<feature type="region of interest" description="Disordered" evidence="3">
    <location>
        <begin position="1"/>
        <end position="223"/>
    </location>
</feature>
<dbReference type="RefSeq" id="XP_007736934.1">
    <property type="nucleotide sequence ID" value="XM_007738744.1"/>
</dbReference>
<organism evidence="5 6">
    <name type="scientific">Capronia epimyces CBS 606.96</name>
    <dbReference type="NCBI Taxonomy" id="1182542"/>
    <lineage>
        <taxon>Eukaryota</taxon>
        <taxon>Fungi</taxon>
        <taxon>Dikarya</taxon>
        <taxon>Ascomycota</taxon>
        <taxon>Pezizomycotina</taxon>
        <taxon>Eurotiomycetes</taxon>
        <taxon>Chaetothyriomycetidae</taxon>
        <taxon>Chaetothyriales</taxon>
        <taxon>Herpotrichiellaceae</taxon>
        <taxon>Capronia</taxon>
    </lineage>
</organism>
<dbReference type="GO" id="GO:0003677">
    <property type="term" value="F:DNA binding"/>
    <property type="evidence" value="ECO:0007669"/>
    <property type="project" value="InterPro"/>
</dbReference>
<feature type="region of interest" description="Disordered" evidence="3">
    <location>
        <begin position="514"/>
        <end position="539"/>
    </location>
</feature>
<reference evidence="5 6" key="1">
    <citation type="submission" date="2013-03" db="EMBL/GenBank/DDBJ databases">
        <title>The Genome Sequence of Capronia epimyces CBS 606.96.</title>
        <authorList>
            <consortium name="The Broad Institute Genomics Platform"/>
            <person name="Cuomo C."/>
            <person name="de Hoog S."/>
            <person name="Gorbushina A."/>
            <person name="Walker B."/>
            <person name="Young S.K."/>
            <person name="Zeng Q."/>
            <person name="Gargeya S."/>
            <person name="Fitzgerald M."/>
            <person name="Haas B."/>
            <person name="Abouelleil A."/>
            <person name="Allen A.W."/>
            <person name="Alvarado L."/>
            <person name="Arachchi H.M."/>
            <person name="Berlin A.M."/>
            <person name="Chapman S.B."/>
            <person name="Gainer-Dewar J."/>
            <person name="Goldberg J."/>
            <person name="Griggs A."/>
            <person name="Gujja S."/>
            <person name="Hansen M."/>
            <person name="Howarth C."/>
            <person name="Imamovic A."/>
            <person name="Ireland A."/>
            <person name="Larimer J."/>
            <person name="McCowan C."/>
            <person name="Murphy C."/>
            <person name="Pearson M."/>
            <person name="Poon T.W."/>
            <person name="Priest M."/>
            <person name="Roberts A."/>
            <person name="Saif S."/>
            <person name="Shea T."/>
            <person name="Sisk P."/>
            <person name="Sykes S."/>
            <person name="Wortman J."/>
            <person name="Nusbaum C."/>
            <person name="Birren B."/>
        </authorList>
    </citation>
    <scope>NUCLEOTIDE SEQUENCE [LARGE SCALE GENOMIC DNA]</scope>
    <source>
        <strain evidence="5 6">CBS 606.96</strain>
    </source>
</reference>
<dbReference type="STRING" id="1182542.W9XQ83"/>
<feature type="compositionally biased region" description="Low complexity" evidence="3">
    <location>
        <begin position="157"/>
        <end position="167"/>
    </location>
</feature>
<dbReference type="InterPro" id="IPR045138">
    <property type="entry name" value="MeCP2/MBD4"/>
</dbReference>
<sequence>MTSPCPASEQQAQNTHDTRVLLSPALSSSSDAELPIIPTNDSGMIADDEASPENQSAQSAIGTAKAKKTSTKPRRTITYVSRHFVAESDLDGAGSPVPPKRSRRAQKQPNTAKVKRTQPDQRHDADQDQGAPTLATPPVTPARPGPRPRIYHGLNFDDLSSDSSLTDVPDDIGPDPFSPEEPRSSPSESPSLSTIQGIDVTTKSRKGQRRPTKSPYFPHPHKHRPTFLSTLPFPPLSHATFGLMQERLAHDPFRLLIATIFLNKTPGERAMPVFYQLMSRFPTPSDLARADTSEITSIIYGLGFQNQRAKKCVAMAKTWVNNPPERGKRYRKLHYPNKGDGRDVRDDEVLDDQDTRVAWEISHLPGLGPYSHDSWRIFCRDELRGVADKRNVEGEGHSLAKERGAEENEEEGAASSSPSPGTGTATATTTATATFEPEWKRVVPFDKELRAYLTWMWMKEGWVWNKETGQRTKAPEELMAKARGGGIVVEERDSAHLVVKTVEAHDLDHLQEGRKVERTAGDFLPQDLDTSAGRTTPSL</sequence>
<gene>
    <name evidence="5" type="ORF">A1O3_08647</name>
</gene>
<proteinExistence type="predicted"/>
<evidence type="ECO:0000313" key="6">
    <source>
        <dbReference type="Proteomes" id="UP000019478"/>
    </source>
</evidence>
<dbReference type="GO" id="GO:0005634">
    <property type="term" value="C:nucleus"/>
    <property type="evidence" value="ECO:0007669"/>
    <property type="project" value="UniProtKB-SubCell"/>
</dbReference>
<dbReference type="GO" id="GO:0003824">
    <property type="term" value="F:catalytic activity"/>
    <property type="evidence" value="ECO:0007669"/>
    <property type="project" value="InterPro"/>
</dbReference>
<comment type="subcellular location">
    <subcellularLocation>
        <location evidence="1">Nucleus</location>
    </subcellularLocation>
</comment>